<feature type="compositionally biased region" description="Polar residues" evidence="1">
    <location>
        <begin position="227"/>
        <end position="239"/>
    </location>
</feature>
<dbReference type="EMBL" id="RIBY02002334">
    <property type="protein sequence ID" value="KAH9819326.1"/>
    <property type="molecule type" value="Genomic_DNA"/>
</dbReference>
<reference evidence="2 3" key="2">
    <citation type="journal article" date="2021" name="Curr. Genet.">
        <title>Genetic response to nitrogen starvation in the aggressive Eucalyptus foliar pathogen Teratosphaeria destructans.</title>
        <authorList>
            <person name="Havenga M."/>
            <person name="Wingfield B.D."/>
            <person name="Wingfield M.J."/>
            <person name="Dreyer L.L."/>
            <person name="Roets F."/>
            <person name="Aylward J."/>
        </authorList>
    </citation>
    <scope>NUCLEOTIDE SEQUENCE [LARGE SCALE GENOMIC DNA]</scope>
    <source>
        <strain evidence="2">CMW44962</strain>
    </source>
</reference>
<organism evidence="2 3">
    <name type="scientific">Teratosphaeria destructans</name>
    <dbReference type="NCBI Taxonomy" id="418781"/>
    <lineage>
        <taxon>Eukaryota</taxon>
        <taxon>Fungi</taxon>
        <taxon>Dikarya</taxon>
        <taxon>Ascomycota</taxon>
        <taxon>Pezizomycotina</taxon>
        <taxon>Dothideomycetes</taxon>
        <taxon>Dothideomycetidae</taxon>
        <taxon>Mycosphaerellales</taxon>
        <taxon>Teratosphaeriaceae</taxon>
        <taxon>Teratosphaeria</taxon>
    </lineage>
</organism>
<feature type="compositionally biased region" description="Polar residues" evidence="1">
    <location>
        <begin position="172"/>
        <end position="181"/>
    </location>
</feature>
<gene>
    <name evidence="2" type="ORF">Tdes44962_MAKER05272</name>
</gene>
<evidence type="ECO:0000313" key="2">
    <source>
        <dbReference type="EMBL" id="KAH9819326.1"/>
    </source>
</evidence>
<dbReference type="AlphaFoldDB" id="A0A9W7SKB2"/>
<sequence length="656" mass="75425">MASHYDAHERQRTSRHDSFHRPRDQEPSHHRKHSAGYASRGSARGGDADTVRGSSGSERKAFRRSYDPRDSAYYAPPPSVEHGRPHRRGSPNRRRHSWPPQPFVEEESRSLAREAGAQALWRDIQRAEAPPSRGIIDQEQIIEEVSEYRTTVAKPDENNVNPSDLKYNVKTHSTGILTPPTSEDERARKLRRKPSKLNTNLEEAVPEMSKRTSSPYAFSKPAPLTRGFSSSRQFLSPDSITPPPSGFEPRRHTQSISTSKPSTPRVETRRTSPGARVGQDYFSSFGSGDNAVFDDERHKQRRGPSPLRDEPAVPTPSSFAGYDDWYTVIGAPQLVFCPDCVDKVFERTIFRPSVRRMPQLNLDSKIQCSLGASHWARLAWVLTLQQHRTDFTLLKDVAEIEETSEPCPGHKEAVRTWYGLRDSEGLYVRDFHLCYADVRKLERLLPMLNGFFVPLPSRASHGKYKCAFRVDSNRFNVYLDALITTHERSLNTHKVPDKIAFIDLVERKTQLRDCTKDTLLIGGLWHLMPKIPEFTICEDCFDAIVEPEVKRNNDLAMRFNRTIQPAYGEGLGSSCQLYSRRMRRVFQRAIEDNDLRYLARKAKERREAELRLQERYQDVIRKAKRLSKEGTGTGDDEKRLNRELQVITDEWKTRWE</sequence>
<evidence type="ECO:0000313" key="3">
    <source>
        <dbReference type="Proteomes" id="UP001138500"/>
    </source>
</evidence>
<protein>
    <submittedName>
        <fullName evidence="2">Uncharacterized protein</fullName>
    </submittedName>
</protein>
<name>A0A9W7SKB2_9PEZI</name>
<reference evidence="2 3" key="1">
    <citation type="journal article" date="2018" name="IMA Fungus">
        <title>IMA Genome-F 10: Nine draft genome sequences of Claviceps purpurea s.lat., including C. arundinis, C. humidiphila, and C. cf. spartinae, pseudomolecules for the pitch canker pathogen Fusarium circinatum, draft genome of Davidsoniella eucalypti, Grosmannia galeiformis, Quambalaria eucalypti, and Teratosphaeria destructans.</title>
        <authorList>
            <person name="Wingfield B.D."/>
            <person name="Liu M."/>
            <person name="Nguyen H.D."/>
            <person name="Lane F.A."/>
            <person name="Morgan S.W."/>
            <person name="De Vos L."/>
            <person name="Wilken P.M."/>
            <person name="Duong T.A."/>
            <person name="Aylward J."/>
            <person name="Coetzee M.P."/>
            <person name="Dadej K."/>
            <person name="De Beer Z.W."/>
            <person name="Findlay W."/>
            <person name="Havenga M."/>
            <person name="Kolarik M."/>
            <person name="Menzies J.G."/>
            <person name="Naidoo K."/>
            <person name="Pochopski O."/>
            <person name="Shoukouhi P."/>
            <person name="Santana Q.C."/>
            <person name="Seifert K.A."/>
            <person name="Soal N."/>
            <person name="Steenkamp E.T."/>
            <person name="Tatham C.T."/>
            <person name="van der Nest M.A."/>
            <person name="Wingfield M.J."/>
        </authorList>
    </citation>
    <scope>NUCLEOTIDE SEQUENCE [LARGE SCALE GENOMIC DNA]</scope>
    <source>
        <strain evidence="2">CMW44962</strain>
    </source>
</reference>
<feature type="compositionally biased region" description="Basic and acidic residues" evidence="1">
    <location>
        <begin position="57"/>
        <end position="70"/>
    </location>
</feature>
<proteinExistence type="predicted"/>
<comment type="caution">
    <text evidence="2">The sequence shown here is derived from an EMBL/GenBank/DDBJ whole genome shotgun (WGS) entry which is preliminary data.</text>
</comment>
<evidence type="ECO:0000256" key="1">
    <source>
        <dbReference type="SAM" id="MobiDB-lite"/>
    </source>
</evidence>
<feature type="compositionally biased region" description="Basic residues" evidence="1">
    <location>
        <begin position="84"/>
        <end position="97"/>
    </location>
</feature>
<dbReference type="Proteomes" id="UP001138500">
    <property type="component" value="Unassembled WGS sequence"/>
</dbReference>
<dbReference type="OrthoDB" id="5296at2759"/>
<accession>A0A9W7SKB2</accession>
<feature type="region of interest" description="Disordered" evidence="1">
    <location>
        <begin position="1"/>
        <end position="111"/>
    </location>
</feature>
<feature type="region of interest" description="Disordered" evidence="1">
    <location>
        <begin position="172"/>
        <end position="314"/>
    </location>
</feature>
<feature type="compositionally biased region" description="Basic and acidic residues" evidence="1">
    <location>
        <begin position="1"/>
        <end position="28"/>
    </location>
</feature>
<keyword evidence="3" id="KW-1185">Reference proteome</keyword>